<dbReference type="InterPro" id="IPR038765">
    <property type="entry name" value="Papain-like_cys_pep_sf"/>
</dbReference>
<feature type="compositionally biased region" description="Low complexity" evidence="5">
    <location>
        <begin position="443"/>
        <end position="453"/>
    </location>
</feature>
<evidence type="ECO:0000256" key="2">
    <source>
        <dbReference type="ARBA" id="ARBA00022771"/>
    </source>
</evidence>
<evidence type="ECO:0000259" key="7">
    <source>
        <dbReference type="PROSITE" id="PS50271"/>
    </source>
</evidence>
<dbReference type="InterPro" id="IPR001394">
    <property type="entry name" value="Peptidase_C19_UCH"/>
</dbReference>
<dbReference type="Pfam" id="PF00443">
    <property type="entry name" value="UCH"/>
    <property type="match status" value="1"/>
</dbReference>
<dbReference type="EMBL" id="CP046234">
    <property type="protein sequence ID" value="WFD46148.1"/>
    <property type="molecule type" value="Genomic_DNA"/>
</dbReference>
<dbReference type="Gene3D" id="3.90.70.10">
    <property type="entry name" value="Cysteine proteinases"/>
    <property type="match status" value="1"/>
</dbReference>
<feature type="domain" description="UBP-type" evidence="7">
    <location>
        <begin position="55"/>
        <end position="189"/>
    </location>
</feature>
<dbReference type="InterPro" id="IPR001607">
    <property type="entry name" value="Znf_UBP"/>
</dbReference>
<dbReference type="PANTHER" id="PTHR24006">
    <property type="entry name" value="UBIQUITIN CARBOXYL-TERMINAL HYDROLASE"/>
    <property type="match status" value="1"/>
</dbReference>
<dbReference type="InterPro" id="IPR018200">
    <property type="entry name" value="USP_CS"/>
</dbReference>
<evidence type="ECO:0000259" key="6">
    <source>
        <dbReference type="PROSITE" id="PS50235"/>
    </source>
</evidence>
<evidence type="ECO:0000256" key="5">
    <source>
        <dbReference type="SAM" id="MobiDB-lite"/>
    </source>
</evidence>
<dbReference type="InterPro" id="IPR013083">
    <property type="entry name" value="Znf_RING/FYVE/PHD"/>
</dbReference>
<organism evidence="8 9">
    <name type="scientific">Malassezia furfur</name>
    <name type="common">Pityriasis versicolor infection agent</name>
    <name type="synonym">Pityrosporum furfur</name>
    <dbReference type="NCBI Taxonomy" id="55194"/>
    <lineage>
        <taxon>Eukaryota</taxon>
        <taxon>Fungi</taxon>
        <taxon>Dikarya</taxon>
        <taxon>Basidiomycota</taxon>
        <taxon>Ustilaginomycotina</taxon>
        <taxon>Malasseziomycetes</taxon>
        <taxon>Malasseziales</taxon>
        <taxon>Malasseziaceae</taxon>
        <taxon>Malassezia</taxon>
    </lineage>
</organism>
<evidence type="ECO:0000256" key="4">
    <source>
        <dbReference type="PROSITE-ProRule" id="PRU00502"/>
    </source>
</evidence>
<dbReference type="PROSITE" id="PS50271">
    <property type="entry name" value="ZF_UBP"/>
    <property type="match status" value="1"/>
</dbReference>
<accession>A0ABY8EKN9</accession>
<keyword evidence="2 4" id="KW-0863">Zinc-finger</keyword>
<sequence>MSGAARGHVPARLRALPRDQLGCVHLADTSKDKMDALLERYAAALRYGRRILEGDLRPHDATDAEEPRSKRTRLAYPTCSRCGMDLRRPYVCLTCAYTACFFRDPITDAAAAAASAGAHEPAATNGTAHARDGAEVGTSHIGLHLAEEAHPFACDLVHGTLFCSACDDVVYDPRFEYVRRVEQHRAHVYRADEASLDTLAAQDALSPQGERLASVCRTPRGLRNMGATCFLNVILQSFLHNPLLRNYFLSDRHNAALCAVGKECLACEMDKLYAEFYARPDHRGPYGPTSFLYAIWVDSSSSELSQTGQHDAQEMFISALNGIHGALTQHAHERTQLPAFPLDVPDANKQLYDRADHRANGQPYLDHGAGCPCVVHRTFCGVLQSSVTCLRCGKVTHTREPFLDLSLDVRSDDASVGSVEDAALAALAKKKKPGKKDDKGARPRAGTATATPEPRAQSLHACLARYCSPEHLGDATYRCSECQNSARAVKQLALLTLPPVLCIQLKRYEHAAAATKVDSRVQFPLAIDVRDCCVEEDEEREPARDPTAYVYDLFTVVVHEGSLTSGHYTNYSRWKQQWYRFDDDKVTPASVAQVLNAKAYQLFYLRRSLYNQASHGLHAS</sequence>
<keyword evidence="8" id="KW-0378">Hydrolase</keyword>
<reference evidence="8 9" key="1">
    <citation type="journal article" date="2020" name="Elife">
        <title>Loss of centromere function drives karyotype evolution in closely related Malassezia species.</title>
        <authorList>
            <person name="Sankaranarayanan S.R."/>
            <person name="Ianiri G."/>
            <person name="Coelho M.A."/>
            <person name="Reza M.H."/>
            <person name="Thimmappa B.C."/>
            <person name="Ganguly P."/>
            <person name="Vadnala R.N."/>
            <person name="Sun S."/>
            <person name="Siddharthan R."/>
            <person name="Tellgren-Roth C."/>
            <person name="Dawson T.L."/>
            <person name="Heitman J."/>
            <person name="Sanyal K."/>
        </authorList>
    </citation>
    <scope>NUCLEOTIDE SEQUENCE [LARGE SCALE GENOMIC DNA]</scope>
    <source>
        <strain evidence="8">CBS14141</strain>
    </source>
</reference>
<evidence type="ECO:0000256" key="1">
    <source>
        <dbReference type="ARBA" id="ARBA00022723"/>
    </source>
</evidence>
<dbReference type="Gene3D" id="3.30.40.10">
    <property type="entry name" value="Zinc/RING finger domain, C3HC4 (zinc finger)"/>
    <property type="match status" value="1"/>
</dbReference>
<dbReference type="Pfam" id="PF02148">
    <property type="entry name" value="zf-UBP"/>
    <property type="match status" value="1"/>
</dbReference>
<keyword evidence="3" id="KW-0862">Zinc</keyword>
<proteinExistence type="predicted"/>
<dbReference type="GO" id="GO:0004843">
    <property type="term" value="F:cysteine-type deubiquitinase activity"/>
    <property type="evidence" value="ECO:0007669"/>
    <property type="project" value="UniProtKB-EC"/>
</dbReference>
<feature type="domain" description="USP" evidence="6">
    <location>
        <begin position="220"/>
        <end position="607"/>
    </location>
</feature>
<dbReference type="SUPFAM" id="SSF57850">
    <property type="entry name" value="RING/U-box"/>
    <property type="match status" value="1"/>
</dbReference>
<dbReference type="PROSITE" id="PS50235">
    <property type="entry name" value="USP_3"/>
    <property type="match status" value="1"/>
</dbReference>
<name>A0ABY8EKN9_MALFU</name>
<protein>
    <submittedName>
        <fullName evidence="8">Ubiquitinyl hydrolase 1</fullName>
        <ecNumber evidence="8">3.4.19.12</ecNumber>
    </submittedName>
</protein>
<dbReference type="EC" id="3.4.19.12" evidence="8"/>
<dbReference type="InterPro" id="IPR028889">
    <property type="entry name" value="USP"/>
</dbReference>
<gene>
    <name evidence="8" type="ORF">GLX27_000777</name>
</gene>
<keyword evidence="1" id="KW-0479">Metal-binding</keyword>
<dbReference type="PROSITE" id="PS00972">
    <property type="entry name" value="USP_1"/>
    <property type="match status" value="1"/>
</dbReference>
<dbReference type="InterPro" id="IPR050164">
    <property type="entry name" value="Peptidase_C19"/>
</dbReference>
<dbReference type="PANTHER" id="PTHR24006:SF937">
    <property type="entry name" value="UBIQUITIN CARBOXYL-TERMINAL HYDROLASE"/>
    <property type="match status" value="1"/>
</dbReference>
<feature type="region of interest" description="Disordered" evidence="5">
    <location>
        <begin position="429"/>
        <end position="453"/>
    </location>
</feature>
<evidence type="ECO:0000313" key="8">
    <source>
        <dbReference type="EMBL" id="WFD46148.1"/>
    </source>
</evidence>
<evidence type="ECO:0000256" key="3">
    <source>
        <dbReference type="ARBA" id="ARBA00022833"/>
    </source>
</evidence>
<dbReference type="SUPFAM" id="SSF54001">
    <property type="entry name" value="Cysteine proteinases"/>
    <property type="match status" value="1"/>
</dbReference>
<dbReference type="Proteomes" id="UP000818624">
    <property type="component" value="Chromosome 1"/>
</dbReference>
<evidence type="ECO:0000313" key="9">
    <source>
        <dbReference type="Proteomes" id="UP000818624"/>
    </source>
</evidence>
<keyword evidence="9" id="KW-1185">Reference proteome</keyword>